<keyword evidence="3" id="KW-0233">DNA recombination</keyword>
<comment type="similarity">
    <text evidence="1">Belongs to the 'phage' integrase family.</text>
</comment>
<keyword evidence="2" id="KW-0238">DNA-binding</keyword>
<gene>
    <name evidence="5" type="ORF">IAC94_03060</name>
</gene>
<evidence type="ECO:0000256" key="2">
    <source>
        <dbReference type="ARBA" id="ARBA00023125"/>
    </source>
</evidence>
<dbReference type="InterPro" id="IPR011010">
    <property type="entry name" value="DNA_brk_join_enz"/>
</dbReference>
<dbReference type="InterPro" id="IPR013762">
    <property type="entry name" value="Integrase-like_cat_sf"/>
</dbReference>
<dbReference type="GO" id="GO:0006310">
    <property type="term" value="P:DNA recombination"/>
    <property type="evidence" value="ECO:0007669"/>
    <property type="project" value="UniProtKB-KW"/>
</dbReference>
<evidence type="ECO:0000256" key="3">
    <source>
        <dbReference type="ARBA" id="ARBA00023172"/>
    </source>
</evidence>
<sequence length="347" mass="40232">MPQFNKTILGFSIKFSVTRDKKKARDEVFLTYLKRMISGMERNTFLYKGRKYAMNSIANYRKILNIWPAFEASTGKKSLRFSDITMEMYSRFLEFCNTSGYMDSTKYQYVSLIKSIMNCALEEGCSANSVQNCKGFVTHRQVPVYKRVYLTRDEISRLAGLRLQDNTAMEKVRDVFLVGCYTGQRFSDYSRISTDDIETISIEGIEFKALRKVQRKTGKTVMIPILEDGLLDIISHWGGRLPDVSISNFNLRIKELCRMAGIQGEVVIPCERGGCRSSTRKQKYELVSSHTARRSYITNLYMDGRLSTEQIRSISGHSSEESFKRYLCQNLEEEAKEIIRRYYTQRT</sequence>
<feature type="domain" description="Tyr recombinase" evidence="4">
    <location>
        <begin position="145"/>
        <end position="340"/>
    </location>
</feature>
<dbReference type="Gene3D" id="1.10.443.10">
    <property type="entry name" value="Intergrase catalytic core"/>
    <property type="match status" value="1"/>
</dbReference>
<evidence type="ECO:0000313" key="6">
    <source>
        <dbReference type="Proteomes" id="UP000886744"/>
    </source>
</evidence>
<dbReference type="InterPro" id="IPR025269">
    <property type="entry name" value="SAM-like_dom"/>
</dbReference>
<dbReference type="PANTHER" id="PTHR30349">
    <property type="entry name" value="PHAGE INTEGRASE-RELATED"/>
    <property type="match status" value="1"/>
</dbReference>
<dbReference type="PANTHER" id="PTHR30349:SF64">
    <property type="entry name" value="PROPHAGE INTEGRASE INTD-RELATED"/>
    <property type="match status" value="1"/>
</dbReference>
<organism evidence="5 6">
    <name type="scientific">Candidatus Coprenecus avistercoris</name>
    <dbReference type="NCBI Taxonomy" id="2840730"/>
    <lineage>
        <taxon>Bacteria</taxon>
        <taxon>Pseudomonadati</taxon>
        <taxon>Bacteroidota</taxon>
        <taxon>Bacteroidia</taxon>
        <taxon>Bacteroidales</taxon>
        <taxon>Rikenellaceae</taxon>
        <taxon>Rikenellaceae incertae sedis</taxon>
        <taxon>Candidatus Coprenecus</taxon>
    </lineage>
</organism>
<dbReference type="Pfam" id="PF13102">
    <property type="entry name" value="Phage_int_SAM_5"/>
    <property type="match status" value="1"/>
</dbReference>
<dbReference type="Proteomes" id="UP000886744">
    <property type="component" value="Unassembled WGS sequence"/>
</dbReference>
<evidence type="ECO:0000256" key="1">
    <source>
        <dbReference type="ARBA" id="ARBA00008857"/>
    </source>
</evidence>
<reference evidence="5" key="2">
    <citation type="journal article" date="2021" name="PeerJ">
        <title>Extensive microbial diversity within the chicken gut microbiome revealed by metagenomics and culture.</title>
        <authorList>
            <person name="Gilroy R."/>
            <person name="Ravi A."/>
            <person name="Getino M."/>
            <person name="Pursley I."/>
            <person name="Horton D.L."/>
            <person name="Alikhan N.F."/>
            <person name="Baker D."/>
            <person name="Gharbi K."/>
            <person name="Hall N."/>
            <person name="Watson M."/>
            <person name="Adriaenssens E.M."/>
            <person name="Foster-Nyarko E."/>
            <person name="Jarju S."/>
            <person name="Secka A."/>
            <person name="Antonio M."/>
            <person name="Oren A."/>
            <person name="Chaudhuri R.R."/>
            <person name="La Ragione R."/>
            <person name="Hildebrand F."/>
            <person name="Pallen M.J."/>
        </authorList>
    </citation>
    <scope>NUCLEOTIDE SEQUENCE</scope>
    <source>
        <strain evidence="5">ChiHjej13B12-12457</strain>
    </source>
</reference>
<protein>
    <submittedName>
        <fullName evidence="5">Phage integrase SAM-like domain-containing protein</fullName>
    </submittedName>
</protein>
<evidence type="ECO:0000259" key="4">
    <source>
        <dbReference type="PROSITE" id="PS51898"/>
    </source>
</evidence>
<dbReference type="EMBL" id="DVHI01000038">
    <property type="protein sequence ID" value="HIR62486.1"/>
    <property type="molecule type" value="Genomic_DNA"/>
</dbReference>
<proteinExistence type="inferred from homology"/>
<comment type="caution">
    <text evidence="5">The sequence shown here is derived from an EMBL/GenBank/DDBJ whole genome shotgun (WGS) entry which is preliminary data.</text>
</comment>
<dbReference type="AlphaFoldDB" id="A0A9D1E0R0"/>
<dbReference type="InterPro" id="IPR050090">
    <property type="entry name" value="Tyrosine_recombinase_XerCD"/>
</dbReference>
<reference evidence="5" key="1">
    <citation type="submission" date="2020-10" db="EMBL/GenBank/DDBJ databases">
        <authorList>
            <person name="Gilroy R."/>
        </authorList>
    </citation>
    <scope>NUCLEOTIDE SEQUENCE</scope>
    <source>
        <strain evidence="5">ChiHjej13B12-12457</strain>
    </source>
</reference>
<dbReference type="SUPFAM" id="SSF56349">
    <property type="entry name" value="DNA breaking-rejoining enzymes"/>
    <property type="match status" value="1"/>
</dbReference>
<dbReference type="InterPro" id="IPR010998">
    <property type="entry name" value="Integrase_recombinase_N"/>
</dbReference>
<dbReference type="GO" id="GO:0003677">
    <property type="term" value="F:DNA binding"/>
    <property type="evidence" value="ECO:0007669"/>
    <property type="project" value="UniProtKB-KW"/>
</dbReference>
<name>A0A9D1E0R0_9BACT</name>
<dbReference type="InterPro" id="IPR002104">
    <property type="entry name" value="Integrase_catalytic"/>
</dbReference>
<evidence type="ECO:0000313" key="5">
    <source>
        <dbReference type="EMBL" id="HIR62486.1"/>
    </source>
</evidence>
<dbReference type="Gene3D" id="1.10.150.130">
    <property type="match status" value="1"/>
</dbReference>
<accession>A0A9D1E0R0</accession>
<dbReference type="PROSITE" id="PS51898">
    <property type="entry name" value="TYR_RECOMBINASE"/>
    <property type="match status" value="1"/>
</dbReference>
<dbReference type="GO" id="GO:0015074">
    <property type="term" value="P:DNA integration"/>
    <property type="evidence" value="ECO:0007669"/>
    <property type="project" value="InterPro"/>
</dbReference>